<dbReference type="SUPFAM" id="SSF56204">
    <property type="entry name" value="Hect, E3 ligase catalytic domain"/>
    <property type="match status" value="1"/>
</dbReference>
<evidence type="ECO:0000313" key="18">
    <source>
        <dbReference type="EMBL" id="KAJ6221573.1"/>
    </source>
</evidence>
<feature type="region of interest" description="Disordered" evidence="14">
    <location>
        <begin position="1281"/>
        <end position="1431"/>
    </location>
</feature>
<dbReference type="CDD" id="cd14270">
    <property type="entry name" value="UBA"/>
    <property type="match status" value="1"/>
</dbReference>
<dbReference type="OMA" id="ALICNES"/>
<feature type="compositionally biased region" description="Acidic residues" evidence="14">
    <location>
        <begin position="988"/>
        <end position="999"/>
    </location>
</feature>
<feature type="compositionally biased region" description="Acidic residues" evidence="14">
    <location>
        <begin position="1337"/>
        <end position="1352"/>
    </location>
</feature>
<feature type="compositionally biased region" description="Acidic residues" evidence="14">
    <location>
        <begin position="1361"/>
        <end position="1382"/>
    </location>
</feature>
<dbReference type="InterPro" id="IPR015940">
    <property type="entry name" value="UBA"/>
</dbReference>
<evidence type="ECO:0000259" key="16">
    <source>
        <dbReference type="PROSITE" id="PS50237"/>
    </source>
</evidence>
<feature type="active site" description="Glycyl thioester intermediate" evidence="12">
    <location>
        <position position="5517"/>
    </location>
</feature>
<feature type="compositionally biased region" description="Low complexity" evidence="14">
    <location>
        <begin position="506"/>
        <end position="536"/>
    </location>
</feature>
<evidence type="ECO:0000256" key="4">
    <source>
        <dbReference type="ARBA" id="ARBA00012485"/>
    </source>
</evidence>
<feature type="region of interest" description="Disordered" evidence="14">
    <location>
        <begin position="4752"/>
        <end position="4773"/>
    </location>
</feature>
<feature type="region of interest" description="Disordered" evidence="14">
    <location>
        <begin position="2956"/>
        <end position="2981"/>
    </location>
</feature>
<feature type="region of interest" description="Disordered" evidence="14">
    <location>
        <begin position="4147"/>
        <end position="4178"/>
    </location>
</feature>
<keyword evidence="5" id="KW-0813">Transport</keyword>
<feature type="compositionally biased region" description="Polar residues" evidence="14">
    <location>
        <begin position="4348"/>
        <end position="4379"/>
    </location>
</feature>
<feature type="region of interest" description="Disordered" evidence="14">
    <location>
        <begin position="1571"/>
        <end position="1594"/>
    </location>
</feature>
<dbReference type="Gene3D" id="1.10.8.10">
    <property type="entry name" value="DNA helicase RuvA subunit, C-terminal domain"/>
    <property type="match status" value="1"/>
</dbReference>
<feature type="region of interest" description="Disordered" evidence="14">
    <location>
        <begin position="955"/>
        <end position="1074"/>
    </location>
</feature>
<dbReference type="FunFam" id="3.30.2410.10:FF:000004">
    <property type="entry name" value="E3 ubiquitin-protein ligase HUWE1, variant"/>
    <property type="match status" value="1"/>
</dbReference>
<keyword evidence="8 12" id="KW-0833">Ubl conjugation pathway</keyword>
<comment type="caution">
    <text evidence="18">The sequence shown here is derived from an EMBL/GenBank/DDBJ whole genome shotgun (WGS) entry which is preliminary data.</text>
</comment>
<feature type="compositionally biased region" description="Low complexity" evidence="14">
    <location>
        <begin position="4763"/>
        <end position="4773"/>
    </location>
</feature>
<feature type="region of interest" description="Disordered" evidence="14">
    <location>
        <begin position="4341"/>
        <end position="4379"/>
    </location>
</feature>
<dbReference type="InterPro" id="IPR010309">
    <property type="entry name" value="E3_Ub_ligase_DUF908"/>
</dbReference>
<dbReference type="SMART" id="SM00119">
    <property type="entry name" value="HECTc"/>
    <property type="match status" value="1"/>
</dbReference>
<dbReference type="InterPro" id="IPR009060">
    <property type="entry name" value="UBA-like_sf"/>
</dbReference>
<evidence type="ECO:0000313" key="19">
    <source>
        <dbReference type="Proteomes" id="UP001142055"/>
    </source>
</evidence>
<evidence type="ECO:0000256" key="9">
    <source>
        <dbReference type="ARBA" id="ARBA00022816"/>
    </source>
</evidence>
<feature type="domain" description="UBA" evidence="15">
    <location>
        <begin position="3008"/>
        <end position="3058"/>
    </location>
</feature>
<feature type="compositionally biased region" description="Polar residues" evidence="14">
    <location>
        <begin position="1669"/>
        <end position="1678"/>
    </location>
</feature>
<keyword evidence="7" id="KW-0808">Transferase</keyword>
<evidence type="ECO:0000259" key="17">
    <source>
        <dbReference type="PROSITE" id="PS50918"/>
    </source>
</evidence>
<evidence type="ECO:0000256" key="11">
    <source>
        <dbReference type="ARBA" id="ARBA00034494"/>
    </source>
</evidence>
<feature type="region of interest" description="Disordered" evidence="14">
    <location>
        <begin position="4213"/>
        <end position="4280"/>
    </location>
</feature>
<comment type="similarity">
    <text evidence="11">Belongs to the UPL family. TOM1/PTR1 subfamily.</text>
</comment>
<proteinExistence type="inferred from homology"/>
<evidence type="ECO:0000256" key="7">
    <source>
        <dbReference type="ARBA" id="ARBA00022679"/>
    </source>
</evidence>
<comment type="subcellular location">
    <subcellularLocation>
        <location evidence="2">Nucleus</location>
    </subcellularLocation>
</comment>
<evidence type="ECO:0000256" key="1">
    <source>
        <dbReference type="ARBA" id="ARBA00000885"/>
    </source>
</evidence>
<dbReference type="SUPFAM" id="SSF46934">
    <property type="entry name" value="UBA-like"/>
    <property type="match status" value="1"/>
</dbReference>
<dbReference type="Gene3D" id="3.30.2410.10">
    <property type="entry name" value="Hect, E3 ligase catalytic domain"/>
    <property type="match status" value="1"/>
</dbReference>
<comment type="pathway">
    <text evidence="3">Protein modification; protein ubiquitination.</text>
</comment>
<feature type="domain" description="WWE" evidence="17">
    <location>
        <begin position="3307"/>
        <end position="3385"/>
    </location>
</feature>
<feature type="compositionally biased region" description="Low complexity" evidence="14">
    <location>
        <begin position="1047"/>
        <end position="1068"/>
    </location>
</feature>
<keyword evidence="6" id="KW-0597">Phosphoprotein</keyword>
<dbReference type="Proteomes" id="UP001142055">
    <property type="component" value="Chromosome 1"/>
</dbReference>
<feature type="compositionally biased region" description="Low complexity" evidence="14">
    <location>
        <begin position="2967"/>
        <end position="2977"/>
    </location>
</feature>
<feature type="compositionally biased region" description="Low complexity" evidence="14">
    <location>
        <begin position="1283"/>
        <end position="1303"/>
    </location>
</feature>
<dbReference type="Pfam" id="PF06012">
    <property type="entry name" value="DUF908"/>
    <property type="match status" value="2"/>
</dbReference>
<feature type="compositionally biased region" description="Basic and acidic residues" evidence="14">
    <location>
        <begin position="2956"/>
        <end position="2966"/>
    </location>
</feature>
<dbReference type="GO" id="GO:0005737">
    <property type="term" value="C:cytoplasm"/>
    <property type="evidence" value="ECO:0007669"/>
    <property type="project" value="TreeGrafter"/>
</dbReference>
<feature type="domain" description="HECT" evidence="16">
    <location>
        <begin position="5214"/>
        <end position="5550"/>
    </location>
</feature>
<dbReference type="InterPro" id="IPR000569">
    <property type="entry name" value="HECT_dom"/>
</dbReference>
<evidence type="ECO:0000256" key="10">
    <source>
        <dbReference type="ARBA" id="ARBA00023242"/>
    </source>
</evidence>
<dbReference type="PROSITE" id="PS50918">
    <property type="entry name" value="WWE"/>
    <property type="match status" value="1"/>
</dbReference>
<evidence type="ECO:0000256" key="12">
    <source>
        <dbReference type="PROSITE-ProRule" id="PRU00104"/>
    </source>
</evidence>
<dbReference type="Pfam" id="PF00632">
    <property type="entry name" value="HECT"/>
    <property type="match status" value="1"/>
</dbReference>
<protein>
    <recommendedName>
        <fullName evidence="4">HECT-type E3 ubiquitin transferase</fullName>
        <ecNumber evidence="4">2.3.2.26</ecNumber>
    </recommendedName>
</protein>
<dbReference type="InterPro" id="IPR035983">
    <property type="entry name" value="Hect_E3_ubiquitin_ligase"/>
</dbReference>
<feature type="compositionally biased region" description="Basic and acidic residues" evidence="14">
    <location>
        <begin position="1655"/>
        <end position="1668"/>
    </location>
</feature>
<keyword evidence="10" id="KW-0539">Nucleus</keyword>
<feature type="coiled-coil region" evidence="13">
    <location>
        <begin position="2836"/>
        <end position="2863"/>
    </location>
</feature>
<dbReference type="Gene3D" id="3.90.1750.10">
    <property type="entry name" value="Hect, E3 ligase catalytic domains"/>
    <property type="match status" value="1"/>
</dbReference>
<feature type="region of interest" description="Disordered" evidence="14">
    <location>
        <begin position="500"/>
        <end position="539"/>
    </location>
</feature>
<dbReference type="Gene3D" id="6.10.250.1630">
    <property type="match status" value="1"/>
</dbReference>
<keyword evidence="13" id="KW-0175">Coiled coil</keyword>
<dbReference type="EMBL" id="JAPWDV010000001">
    <property type="protein sequence ID" value="KAJ6221573.1"/>
    <property type="molecule type" value="Genomic_DNA"/>
</dbReference>
<accession>A0A9Q0RMN6</accession>
<evidence type="ECO:0000256" key="2">
    <source>
        <dbReference type="ARBA" id="ARBA00004123"/>
    </source>
</evidence>
<feature type="compositionally biased region" description="Basic and acidic residues" evidence="14">
    <location>
        <begin position="1585"/>
        <end position="1594"/>
    </location>
</feature>
<evidence type="ECO:0000256" key="5">
    <source>
        <dbReference type="ARBA" id="ARBA00022448"/>
    </source>
</evidence>
<dbReference type="PANTHER" id="PTHR11254">
    <property type="entry name" value="HECT DOMAIN UBIQUITIN-PROTEIN LIGASE"/>
    <property type="match status" value="1"/>
</dbReference>
<comment type="catalytic activity">
    <reaction evidence="1">
        <text>S-ubiquitinyl-[E2 ubiquitin-conjugating enzyme]-L-cysteine + [acceptor protein]-L-lysine = [E2 ubiquitin-conjugating enzyme]-L-cysteine + N(6)-ubiquitinyl-[acceptor protein]-L-lysine.</text>
        <dbReference type="EC" id="2.3.2.26"/>
    </reaction>
</comment>
<evidence type="ECO:0000256" key="3">
    <source>
        <dbReference type="ARBA" id="ARBA00004906"/>
    </source>
</evidence>
<dbReference type="GO" id="GO:0006511">
    <property type="term" value="P:ubiquitin-dependent protein catabolic process"/>
    <property type="evidence" value="ECO:0007669"/>
    <property type="project" value="TreeGrafter"/>
</dbReference>
<dbReference type="PROSITE" id="PS50030">
    <property type="entry name" value="UBA"/>
    <property type="match status" value="1"/>
</dbReference>
<feature type="compositionally biased region" description="Polar residues" evidence="14">
    <location>
        <begin position="4217"/>
        <end position="4280"/>
    </location>
</feature>
<keyword evidence="9" id="KW-0509">mRNA transport</keyword>
<reference evidence="18" key="1">
    <citation type="submission" date="2022-12" db="EMBL/GenBank/DDBJ databases">
        <title>Genome assemblies of Blomia tropicalis.</title>
        <authorList>
            <person name="Cui Y."/>
        </authorList>
    </citation>
    <scope>NUCLEOTIDE SEQUENCE</scope>
    <source>
        <tissue evidence="18">Adult mites</tissue>
    </source>
</reference>
<evidence type="ECO:0000256" key="8">
    <source>
        <dbReference type="ARBA" id="ARBA00022786"/>
    </source>
</evidence>
<feature type="compositionally biased region" description="Basic and acidic residues" evidence="14">
    <location>
        <begin position="4147"/>
        <end position="4160"/>
    </location>
</feature>
<dbReference type="GO" id="GO:0009966">
    <property type="term" value="P:regulation of signal transduction"/>
    <property type="evidence" value="ECO:0007669"/>
    <property type="project" value="UniProtKB-ARBA"/>
</dbReference>
<dbReference type="InterPro" id="IPR004170">
    <property type="entry name" value="WWE_dom"/>
</dbReference>
<organism evidence="18 19">
    <name type="scientific">Blomia tropicalis</name>
    <name type="common">Mite</name>
    <dbReference type="NCBI Taxonomy" id="40697"/>
    <lineage>
        <taxon>Eukaryota</taxon>
        <taxon>Metazoa</taxon>
        <taxon>Ecdysozoa</taxon>
        <taxon>Arthropoda</taxon>
        <taxon>Chelicerata</taxon>
        <taxon>Arachnida</taxon>
        <taxon>Acari</taxon>
        <taxon>Acariformes</taxon>
        <taxon>Sarcoptiformes</taxon>
        <taxon>Astigmata</taxon>
        <taxon>Glycyphagoidea</taxon>
        <taxon>Echimyopodidae</taxon>
        <taxon>Blomia</taxon>
    </lineage>
</organism>
<dbReference type="Pfam" id="PF02825">
    <property type="entry name" value="WWE"/>
    <property type="match status" value="1"/>
</dbReference>
<feature type="compositionally biased region" description="Polar residues" evidence="14">
    <location>
        <begin position="1021"/>
        <end position="1038"/>
    </location>
</feature>
<gene>
    <name evidence="18" type="ORF">RDWZM_000118</name>
</gene>
<feature type="compositionally biased region" description="Polar residues" evidence="14">
    <location>
        <begin position="1002"/>
        <end position="1013"/>
    </location>
</feature>
<dbReference type="GO" id="GO:0051028">
    <property type="term" value="P:mRNA transport"/>
    <property type="evidence" value="ECO:0007669"/>
    <property type="project" value="UniProtKB-KW"/>
</dbReference>
<dbReference type="GO" id="GO:0061630">
    <property type="term" value="F:ubiquitin protein ligase activity"/>
    <property type="evidence" value="ECO:0007669"/>
    <property type="project" value="UniProtKB-EC"/>
</dbReference>
<evidence type="ECO:0000259" key="15">
    <source>
        <dbReference type="PROSITE" id="PS50030"/>
    </source>
</evidence>
<dbReference type="PROSITE" id="PS50237">
    <property type="entry name" value="HECT"/>
    <property type="match status" value="1"/>
</dbReference>
<feature type="compositionally biased region" description="Low complexity" evidence="14">
    <location>
        <begin position="62"/>
        <end position="75"/>
    </location>
</feature>
<dbReference type="Gene3D" id="3.30.720.50">
    <property type="match status" value="1"/>
</dbReference>
<dbReference type="SUPFAM" id="SSF117839">
    <property type="entry name" value="WWE domain"/>
    <property type="match status" value="1"/>
</dbReference>
<dbReference type="InterPro" id="IPR025527">
    <property type="entry name" value="HUWE1/Rev1_UBM"/>
</dbReference>
<name>A0A9Q0RMN6_BLOTA</name>
<dbReference type="InterPro" id="IPR037197">
    <property type="entry name" value="WWE_dom_sf"/>
</dbReference>
<dbReference type="Gene3D" id="3.30.2160.10">
    <property type="entry name" value="Hect, E3 ligase catalytic domain"/>
    <property type="match status" value="1"/>
</dbReference>
<dbReference type="CDD" id="cd00078">
    <property type="entry name" value="HECTc"/>
    <property type="match status" value="1"/>
</dbReference>
<evidence type="ECO:0000256" key="14">
    <source>
        <dbReference type="SAM" id="MobiDB-lite"/>
    </source>
</evidence>
<evidence type="ECO:0000256" key="13">
    <source>
        <dbReference type="SAM" id="Coils"/>
    </source>
</evidence>
<dbReference type="Pfam" id="PF14377">
    <property type="entry name" value="UBM"/>
    <property type="match status" value="3"/>
</dbReference>
<dbReference type="FunFam" id="3.90.1750.10:FF:000003">
    <property type="entry name" value="E3 ubiquitin-protein ligase UPL1"/>
    <property type="match status" value="1"/>
</dbReference>
<dbReference type="GO" id="GO:0000209">
    <property type="term" value="P:protein polyubiquitination"/>
    <property type="evidence" value="ECO:0007669"/>
    <property type="project" value="TreeGrafter"/>
</dbReference>
<evidence type="ECO:0000256" key="6">
    <source>
        <dbReference type="ARBA" id="ARBA00022553"/>
    </source>
</evidence>
<feature type="compositionally biased region" description="Polar residues" evidence="14">
    <location>
        <begin position="4162"/>
        <end position="4178"/>
    </location>
</feature>
<dbReference type="PANTHER" id="PTHR11254:SF67">
    <property type="entry name" value="E3 UBIQUITIN-PROTEIN LIGASE HUWE1"/>
    <property type="match status" value="1"/>
</dbReference>
<sequence>MLRTAQHNSIGVRCSRNILPYDLADKGVERGININKELGQSTAATHPFFDHIHRRQPINRLTSTQSSSSTTVGPIPWRPSRPRLRRPIHQTDLQSADSVHYETYHPNISIATTTPPIDVDHLSSSLKNSNNDNDDGDIDFSDPPIVEYYGSMVSSHNYNRTKAELNRINRPVIRSFPIGDQHQMYCDQNMIEYDPSSENGADDSLVQQRIIIESEQLELFLRLRPSSDFINDYVLPEKLLDDFRIHTTTISPNKNDELERRRRRVQCQQMLQTQLEMQTSRLVTHKVRPLFEFGTSTFNVSCHVVPGPQFQCALFTFNMHHFGSIFRSNKEPFCSFTFVRFNLIDKRCQLSLVMKRIDPFKGQKPKRSSKSREQSRTINSITSSIWDLFLDIPPVMYPFTDHNSSILPNNFASSLNGIDLQSGTVYTGGSQSSSQQSSGDQCATLCQKLYDDTGSLSTSASLGKPISNIRRHYNPKEMIILENVGPKCLIQFDQMLARSRSKSKSTKSSTSSATSFSDSSLSSISNSNAQQSSNNDANKKTCTELSRHTLTHNGLVIKHPTLKIVPIPMDTIEIVEGQTLAPLEFYLKLESKDLSSNAQYFDLVLKKYKWTASASLLYPDIYPGILTGQTSVSVQSIQNRQAFASNAYFRFVFNNLKITKWGYRYLLKISLRSNPSCYTIETTYGPFNVVGKGQNIPTMTNSSNENVSNTNSSNSNELRFVWTTSKCHTIKIDLQANVVLDRSRPSLLSTTSNPKSSTIAPTIPTSRYIDYLCDLNLEKLSTFLINFLANRALGGSSSLNALMPTQLRNHQSNNMKKMKKQFSVKRDFSFTNENDYTKFVSTFSQQNRIAINGTQCLEMSLQSSNFSLIQSTSSSNHSSIIADMFQSYFQMFHSYHRQQLNQNLINMSFIYSSELLLKIKQIYIDDEPLYKPPPPPMPRSPPTVKPISLLSTDLPQTIHKSSRPAKPTKSPPGKRKIVNGNENVRDVDDTDDINGDMEESTAKPTTATQSSNNRSKKIHKPSSNIDQTSKGTEINNGNRARDRKPNTSPVPKTTTSVTPKIVFGSKKGTNSKKKGIITPESEISSSTERNILTGKPLLWIAILFGNTILVFGFIILFAICYYKRMLAEEKAIKQTAPRKPLKRFVEQPHVVDSHDSHDAKPLKDDIFMLEKTDYSTSGSGSLHGDSLNEFNRSKPTHISHGDGLMKNSATKVQNLNRITKRMVTNQMEMPQTNDIDHRGMNGMKVSLYHSNPQSMHGFTRLSRNSRVQHYLDAAYHDYHHCGNSNEPSSPHSRSSSGSSAEIISEVKKEGEMNIEPTLDNSNEIDETPKDVQKESIEEIDSGNEDEVDEESLQEISIPIIVEEESEHLVEDDEEDEEEEEEQPWLPLPGSLPPDVSEQFKPVSPRRRSFLRPINGRHSPISELPELDLPESPDMNYSLQGDQDEDRKYYIYKVRDVNMVPKKECVGKVVIPGNRDEKKPRKHASVTLEELRQLIRNSSDEALQDAAKQRFRYLSESYHLVAMDESFTPVDQIYPTQGVFIKLDSDHPFSKPRVDNSLTARLQAEYERRFGPIVPKRPRKPTYRPNKWDELSRSKSTMDDKKSIFDEPIPFNTQSIKEQFERQLQMGSRGRRNRRRQSLSKFRYDSFDYVNGQYRDTMKRSNVRSDRSNEWNSSEQQQHPQRKRNVKGQLSIMKVERSKPKKVSLANDNVPFDIKNLIDKIKAANNEELLSILSSFRTWPYKKSDLYHWIDVLDKFDSFLESCTTTPVKSNPWLLAVDLDNLQMKELLFEVIAFTCLLIKHCFSSQLYNSFDHLSTLLTSTDMQIVVAVLELILSLTKHGSYIIVKSDSKLTHLVTQIEYLAENWGGKEYGVSLAECAQPLDVIPDSATNFTFEFFSNTTSDTLPVSSKYEKRLIQVRQLANKFDNLPSMISDIIKKENIPSEFHHRLFIRMRLALCFENLQERQYCVQARLFALSICALTDKHFNVSTELVEEIVAILELEGVYSLKSAALKALRSFTNSERQLKLKTIIDATGANSYHGIIPKMTRACINSLVDPTSDVKFPPNFVASLFSFLFHLGVSESGRTALNQCGIMEQLFKVIQWENCSLDNLNFLSRTVRIIDSLTSRDMTILQHHDGLKVFIDRLEHEVDACRLAQPYEIKVSNNPSNDELENTTESMHIEEMSNTSEISNAMKTGSESCHYVSPHDSNLCSPNERCYPQRATLIKVLLNFLRKTTQYSSLSESIRLLLTEVTLPRSLRHMISNVEYYGSTVFAYSIEVVALYIHNEPSILSTVQSNGLAEIMLHALFGKPNIPMTKDVAASLPNVLTALCLNANGLQNFIKMKPFEKILSIFIKPEYMTILQGVSSLYETSVSLGKAIDQLIRHQPSLRVPCLNSMVQIIEEMYKLGEDPHYFCLKERNNKHSTTANYNLDNESKKDESQQEIPLLDYISNLMRFLQTVFASTTQHGEEFIRQKGLQALLRLYTMPNLPIDFANTSSCHYLSTTLWCLLKWTHDKSIYTNAFDRMKKTLFVGQRRIILDYHEKESAYSIILEDFINSYNSDKTFDSWMKTPFWRNLSHFHSYTNLLINLCRAEHSDHIRNLSAEQWNAPPGTNLVCALQEFRLILATEKDLIMAGHYAVGDKELIAECDKVREQFEAIPGWEKSFELPTVPMDVETTNDKPAMKVFIYENNKSTPVIIESEKQSKKEEQNALWKHISNISELITIIHRSIENLVFALQKLCTTNSSINHRRHMTPFQSRIPSRRALHVSRSVCEILSYSMTVKFGHNFPSKLRYKYYYNSIIYLSMVLFDFTNYPYQVLLQAFVETERMDSYFKLFDTLVEDIELLKNKNQNLSTDLKNCIKVWCQLLEKLINSDRMLSTPYPASTLLENQSIPFEPMEFIILVHRNSFFAINKVWNDQFIMDQLKSENEIMSSLLTIVSRSFKCWPLIQSYVLKRDPPSDSKSRSDSSTNSQSLTSVDTTENSRHIYCSVVPSNRPNPTLPSLNLNAVDDSASSSAPVSGLLLQPLLDMGFNRAMATDALMRTGYDVLAATDLLLSNSSNSNTHSNMIQNATGMTEEQAISRAIARSLVDGELINPADITAEYIVEKMKKKKEKPIPIPMHKEKSLERAEFDSMLSSLLNYVFKFLEGNDEVSNMKKCAEVFTAASKISSSNVFAECSQELVRYIIDHSRQLYESATKKSLENEKSENGDQWCKRLSQEPLASELNSRCYLYALICNESNGSCINLVNPTLFQELSLWLVKLIELASNYLKFTNESHKDSITIPKWLCSVILLLDLHEKFTIATKQRNELLLQSSGNRQWKVYQDRAARWSSYEPNNNKIIDEAFKNGEASCRITGDNHRKYTIKFDSMIQSNDATKNARPIMFVGSKVKRTAETSSQTKSKSETKKMVEVEDTSIQFYHKSYIEMNGASSLIVSLLQLIKVSLDPNLLNAILRLTLRITKMDYQAALTFAEHGGVSSLINTKNCSKFEGFLTFSTHIIRHIFEDSNQLSLLIDKEILLQANRCSSGIQSEMYNMLRSLFPVAYREKDLFREAVKKNLKINTSSKSYKDNDDRSPTYLDHVCIKGRTEQEVDIALIGKEVISEILKTIPVFYANEKKVAGDNLAKQKIKDLLPEASSIFTSYQILFLISELIQSFQSIAKIVCQHVYQREYDQVEEDCSVLSFVIDNMLWQAKETAPIPKLFFGVLASVTQNTATIHNLVINEIKSALSRAVLCNNPNKPARIEAIATLINIVIDSCPKTSSDTSTLSSRSSHRSMNQNGVSIIKSMAKSGLVNDLSKAIQSLDLSSPKIDKTVDSLLKTLEIISETLTYVPKNPTTIGSNISTNSRNQQEESQHLDTLEFFDHTRMVAVSISSNNGRNNIEILHADEPTNNDQNVANGAEDSSMDDFGFVCTNPVTDDFMIYRTSIDAPPFQFNDNAFSRRRNDRRSNGLSNLFRIPYPMQYQDTIERQHPLLSTNVSRGSNIYTVIDDMDPRFNVPLHTISHLSLERPREFNRMSTPQPYRMSIVDNPQFEQVSNIQDRLGLLLNRIRGSSNQNLAQSLVNQFASQINYFIDHFETSSTRMVSSDEGFHSFISNDNPPSLSMLPTNLSRWMEEGRSLMGNFLYDSLFLVQPDIVAHLNENKVKAEPLPKEEETKKTSTNDNQTSSNGEELSQESNIENDNLTQTNAGNELVDASTNLPALVGTDIPELVDQPMLESTSPPNYTSEITTETRNADILTSTVNDSLPENDSTTDIGSASNENVSSANQELTPMDQSASNNEQLLSTNTNETTASSQTVLSPELRAILGDVEIPEGIDPSYLAALPEDIRQEVIAEQLRIRRLARPPATTQPTSESTEGANPSSSGVTANVGSSGTTNSEISPEFLAALPPDIRLEVLAQQRAEQMSGSNPDTPADPDNFIRTLPASLRRQVLADMDDSQVQLLTGDLAQEARLLRREHALRRETSMMEEYMIETGHQHHSSPNNTNSARQSLFTTTSAMRDIRDRISRIGAAVLPPLVRNNLNISSNGTGSNLRNSNSTNAQLSTLRAIKGKHLLDHESLSSLLILLFVPDNMVPINRLHRLVRNVCYHEATRQWVILSLLEIVERAQLSIDESQNKDFEEMDMIKFGIQNRDVSWLSITFETAFGTKIGLFKVVPPSDKHPIKTRCFNPRIMIHPLASSFVCRKVLDLLTYLAKSFPNDFILPSNQITDSSDLQTQSPQSNQKKHNSHHSGLHFFEVLFHHSSIFGNRHLKGSGKHGSNMSTLTTPDSSLSTKQSITESPFSKLLHLLSQQFFAKSSILTDRLIRLLACSMANTNTKILSNDPSSISNEAPASAKYAPLEMTLTNENLLHLLVAYLTSVSCSTDGLGDATSLIVKLSNIFPHCREIFYRKLLDAAKVLGMAVLADINKLIDELKNILPSINDCPPSTSSSMIEKGVVMDRFNKTSTIVINTGAQPGNKKPSKELHLPSMSVLIAKTSNQFILLRILDIVVELRVISISERIAKENEKMKKDNQEINSFDRTLSLAYQLSLDTVRLSDELQLEELWCQLSKCLELLSVSSDDRAFLVLEPSVEAFFLVHAPETDPNKCKSELASNSLLSESKEDMLDNIDHENDGKNTTTSNIPEDMQKFLSFAEKHRVVLNQILRQSILQLHNGTFGCLIDYPKVLDFDVKRRYFREELKRLDQGVHRRGLSLHVNRANVFEDSFRQLDRLPPEDWKGLFRISFDGEEGQDAGGLLREWYTIIARDIFNPNYALFTHSPGDGVTYMINQSSYYNSNHLNYFKFVGRLIGKAIYENQLLDCYFTRSFYKHILGKSVRYTDMEAEDNAYFNGLKYMLENNLDDVGTEMNFSLEIQEFGITKVIDLKPNGRNIAITEENKHEFVRLVCQEKMTGSIKQQLRSFLDGFYEIVPKRLISIFNEHELELLISGLPDIDIDDLRANTEYHKYAANSLQIQWFWRACKTFDQTDRAKLLQFVTGTSKVPLQGFSALGSGNDALKFKIYRDDRSTDRLPCAHTCFNQLDLPAYETYEKLRTMLLKAIQECSEGFGFA</sequence>
<dbReference type="EC" id="2.3.2.26" evidence="4"/>
<dbReference type="GO" id="GO:0005634">
    <property type="term" value="C:nucleus"/>
    <property type="evidence" value="ECO:0007669"/>
    <property type="project" value="UniProtKB-SubCell"/>
</dbReference>
<dbReference type="FunFam" id="3.30.2160.10:FF:000001">
    <property type="entry name" value="E3 ubiquitin-protein ligase NEDD4-like"/>
    <property type="match status" value="1"/>
</dbReference>
<keyword evidence="19" id="KW-1185">Reference proteome</keyword>
<feature type="compositionally biased region" description="Basic and acidic residues" evidence="14">
    <location>
        <begin position="1326"/>
        <end position="1336"/>
    </location>
</feature>
<dbReference type="InterPro" id="IPR050409">
    <property type="entry name" value="E3_ubiq-protein_ligase"/>
</dbReference>
<dbReference type="Pfam" id="PF06025">
    <property type="entry name" value="DUF913"/>
    <property type="match status" value="1"/>
</dbReference>
<feature type="region of interest" description="Disordered" evidence="14">
    <location>
        <begin position="60"/>
        <end position="83"/>
    </location>
</feature>
<feature type="region of interest" description="Disordered" evidence="14">
    <location>
        <begin position="1655"/>
        <end position="1687"/>
    </location>
</feature>
<dbReference type="InterPro" id="IPR010314">
    <property type="entry name" value="E3_Ub_ligase_DUF913"/>
</dbReference>